<dbReference type="RefSeq" id="WP_146855880.1">
    <property type="nucleotide sequence ID" value="NZ_BKAG01000077.1"/>
</dbReference>
<proteinExistence type="predicted"/>
<name>A0A512MHJ6_9BACT</name>
<evidence type="ECO:0000313" key="1">
    <source>
        <dbReference type="EMBL" id="GEP46215.1"/>
    </source>
</evidence>
<reference evidence="1 2" key="1">
    <citation type="submission" date="2019-07" db="EMBL/GenBank/DDBJ databases">
        <title>Whole genome shotgun sequence of Brevifollis gellanilyticus NBRC 108608.</title>
        <authorList>
            <person name="Hosoyama A."/>
            <person name="Uohara A."/>
            <person name="Ohji S."/>
            <person name="Ichikawa N."/>
        </authorList>
    </citation>
    <scope>NUCLEOTIDE SEQUENCE [LARGE SCALE GENOMIC DNA]</scope>
    <source>
        <strain evidence="1 2">NBRC 108608</strain>
    </source>
</reference>
<organism evidence="1 2">
    <name type="scientific">Brevifollis gellanilyticus</name>
    <dbReference type="NCBI Taxonomy" id="748831"/>
    <lineage>
        <taxon>Bacteria</taxon>
        <taxon>Pseudomonadati</taxon>
        <taxon>Verrucomicrobiota</taxon>
        <taxon>Verrucomicrobiia</taxon>
        <taxon>Verrucomicrobiales</taxon>
        <taxon>Verrucomicrobiaceae</taxon>
    </lineage>
</organism>
<protein>
    <submittedName>
        <fullName evidence="1">Uncharacterized protein</fullName>
    </submittedName>
</protein>
<dbReference type="AlphaFoldDB" id="A0A512MHJ6"/>
<dbReference type="EMBL" id="BKAG01000077">
    <property type="protein sequence ID" value="GEP46215.1"/>
    <property type="molecule type" value="Genomic_DNA"/>
</dbReference>
<comment type="caution">
    <text evidence="1">The sequence shown here is derived from an EMBL/GenBank/DDBJ whole genome shotgun (WGS) entry which is preliminary data.</text>
</comment>
<dbReference type="Proteomes" id="UP000321577">
    <property type="component" value="Unassembled WGS sequence"/>
</dbReference>
<sequence>MNADQLAEIRPVLREVIEGAPDTCATLEADDDPQKWLQVVDQTVNAAYPHSDNPEERLGRLGLPLLSTKLVSWEACKFATFDFAEFEVKAIADWIDA</sequence>
<evidence type="ECO:0000313" key="2">
    <source>
        <dbReference type="Proteomes" id="UP000321577"/>
    </source>
</evidence>
<keyword evidence="2" id="KW-1185">Reference proteome</keyword>
<gene>
    <name evidence="1" type="ORF">BGE01nite_55060</name>
</gene>
<dbReference type="OrthoDB" id="5515732at2"/>
<accession>A0A512MHJ6</accession>